<reference evidence="3" key="1">
    <citation type="submission" date="2017-02" db="EMBL/GenBank/DDBJ databases">
        <authorList>
            <person name="Daims H."/>
        </authorList>
    </citation>
    <scope>NUCLEOTIDE SEQUENCE [LARGE SCALE GENOMIC DNA]</scope>
</reference>
<keyword evidence="3" id="KW-1185">Reference proteome</keyword>
<accession>A0A1R4HAF6</accession>
<sequence length="75" mass="9024">MWITLWITRFKHALLSDFIRFLLHCTKTLQLWIQYKINDLQIDLLIFQSKSQAIIIIIFYVYNSLCCIAIVAYCH</sequence>
<organism evidence="2 3">
    <name type="scientific">Crenothrix polyspora</name>
    <dbReference type="NCBI Taxonomy" id="360316"/>
    <lineage>
        <taxon>Bacteria</taxon>
        <taxon>Pseudomonadati</taxon>
        <taxon>Pseudomonadota</taxon>
        <taxon>Gammaproteobacteria</taxon>
        <taxon>Methylococcales</taxon>
        <taxon>Crenotrichaceae</taxon>
        <taxon>Crenothrix</taxon>
    </lineage>
</organism>
<evidence type="ECO:0000313" key="3">
    <source>
        <dbReference type="Proteomes" id="UP000195667"/>
    </source>
</evidence>
<protein>
    <submittedName>
        <fullName evidence="2">Uncharacterized protein</fullName>
    </submittedName>
</protein>
<feature type="transmembrane region" description="Helical" evidence="1">
    <location>
        <begin position="53"/>
        <end position="74"/>
    </location>
</feature>
<evidence type="ECO:0000256" key="1">
    <source>
        <dbReference type="SAM" id="Phobius"/>
    </source>
</evidence>
<keyword evidence="1" id="KW-0812">Transmembrane</keyword>
<gene>
    <name evidence="2" type="ORF">CRENPOLYSF1_360022</name>
</gene>
<keyword evidence="1" id="KW-1133">Transmembrane helix</keyword>
<proteinExistence type="predicted"/>
<dbReference type="Proteomes" id="UP000195667">
    <property type="component" value="Unassembled WGS sequence"/>
</dbReference>
<dbReference type="AlphaFoldDB" id="A0A1R4HAF6"/>
<dbReference type="EMBL" id="FUKI01000111">
    <property type="protein sequence ID" value="SJM93011.1"/>
    <property type="molecule type" value="Genomic_DNA"/>
</dbReference>
<name>A0A1R4HAF6_9GAMM</name>
<keyword evidence="1" id="KW-0472">Membrane</keyword>
<evidence type="ECO:0000313" key="2">
    <source>
        <dbReference type="EMBL" id="SJM93011.1"/>
    </source>
</evidence>